<evidence type="ECO:0000256" key="4">
    <source>
        <dbReference type="SAM" id="SignalP"/>
    </source>
</evidence>
<dbReference type="RefSeq" id="XP_005105858.1">
    <property type="nucleotide sequence ID" value="XM_005105801.3"/>
</dbReference>
<evidence type="ECO:0000313" key="6">
    <source>
        <dbReference type="Proteomes" id="UP000694888"/>
    </source>
</evidence>
<name>A0ABM0K0G9_APLCA</name>
<dbReference type="InterPro" id="IPR016187">
    <property type="entry name" value="CTDL_fold"/>
</dbReference>
<keyword evidence="3" id="KW-1133">Transmembrane helix</keyword>
<dbReference type="PROSITE" id="PS50041">
    <property type="entry name" value="C_TYPE_LECTIN_2"/>
    <property type="match status" value="1"/>
</dbReference>
<gene>
    <name evidence="7" type="primary">LOC101858124</name>
</gene>
<protein>
    <submittedName>
        <fullName evidence="7">Multiple epidermal growth factor-like domains protein 10 isoform X4</fullName>
    </submittedName>
</protein>
<dbReference type="InterPro" id="IPR001304">
    <property type="entry name" value="C-type_lectin-like"/>
</dbReference>
<feature type="transmembrane region" description="Helical" evidence="3">
    <location>
        <begin position="448"/>
        <end position="472"/>
    </location>
</feature>
<feature type="compositionally biased region" description="Basic and acidic residues" evidence="2">
    <location>
        <begin position="479"/>
        <end position="505"/>
    </location>
</feature>
<feature type="compositionally biased region" description="Acidic residues" evidence="2">
    <location>
        <begin position="506"/>
        <end position="522"/>
    </location>
</feature>
<keyword evidence="3" id="KW-0812">Transmembrane</keyword>
<dbReference type="Proteomes" id="UP000694888">
    <property type="component" value="Unplaced"/>
</dbReference>
<reference evidence="7" key="1">
    <citation type="submission" date="2025-08" db="UniProtKB">
        <authorList>
            <consortium name="RefSeq"/>
        </authorList>
    </citation>
    <scope>IDENTIFICATION</scope>
</reference>
<dbReference type="Gene3D" id="2.170.300.10">
    <property type="entry name" value="Tie2 ligand-binding domain superfamily"/>
    <property type="match status" value="1"/>
</dbReference>
<feature type="chain" id="PRO_5046843302" evidence="4">
    <location>
        <begin position="22"/>
        <end position="584"/>
    </location>
</feature>
<dbReference type="PANTHER" id="PTHR24043">
    <property type="entry name" value="SCAVENGER RECEPTOR CLASS F"/>
    <property type="match status" value="1"/>
</dbReference>
<organism evidence="6 7">
    <name type="scientific">Aplysia californica</name>
    <name type="common">California sea hare</name>
    <dbReference type="NCBI Taxonomy" id="6500"/>
    <lineage>
        <taxon>Eukaryota</taxon>
        <taxon>Metazoa</taxon>
        <taxon>Spiralia</taxon>
        <taxon>Lophotrochozoa</taxon>
        <taxon>Mollusca</taxon>
        <taxon>Gastropoda</taxon>
        <taxon>Heterobranchia</taxon>
        <taxon>Euthyneura</taxon>
        <taxon>Tectipleura</taxon>
        <taxon>Aplysiida</taxon>
        <taxon>Aplysioidea</taxon>
        <taxon>Aplysiidae</taxon>
        <taxon>Aplysia</taxon>
    </lineage>
</organism>
<dbReference type="InterPro" id="IPR042635">
    <property type="entry name" value="MEGF10/SREC1/2-like"/>
</dbReference>
<feature type="compositionally biased region" description="Low complexity" evidence="2">
    <location>
        <begin position="557"/>
        <end position="575"/>
    </location>
</feature>
<dbReference type="Gene3D" id="3.10.100.10">
    <property type="entry name" value="Mannose-Binding Protein A, subunit A"/>
    <property type="match status" value="1"/>
</dbReference>
<keyword evidence="6" id="KW-1185">Reference proteome</keyword>
<feature type="domain" description="C-type lectin" evidence="5">
    <location>
        <begin position="35"/>
        <end position="157"/>
    </location>
</feature>
<evidence type="ECO:0000313" key="7">
    <source>
        <dbReference type="RefSeq" id="XP_005105858.1"/>
    </source>
</evidence>
<feature type="region of interest" description="Disordered" evidence="2">
    <location>
        <begin position="479"/>
        <end position="584"/>
    </location>
</feature>
<keyword evidence="3" id="KW-0472">Membrane</keyword>
<evidence type="ECO:0000259" key="5">
    <source>
        <dbReference type="PROSITE" id="PS50041"/>
    </source>
</evidence>
<dbReference type="SUPFAM" id="SSF56436">
    <property type="entry name" value="C-type lectin-like"/>
    <property type="match status" value="1"/>
</dbReference>
<dbReference type="GeneID" id="101858124"/>
<sequence length="584" mass="63977">MIYLLGFAILLSSSILKSVTASDLQCYKGAGRIPCIHFFATINERRPFINQNRMCNKFGMKMSEFHSKEDADYISYVFKINGLPGNVPRLLGAFSKKTQYPGVYRYMSGPAFTKNFPFWAKGEPKNQNDCILYTIDSQGNIEFRTVYCSTSNRATCEACLISRPMYKTCSTLYACPNLGLVCRENPGPGCERAFYSNKTDYLPCPHNRYGCECQFQCHCADKVPCDLYSGICPAGCEKNWQGPKCDQTLCALGKFGSKCDQFCLCANQEQCDVETGQCAQGCEAGMDGLNCSQSLCKPGLYGSSCKKMCPCAAGAYCGYRSGRCLSDICKEKMKVAPRCTESSCPVGKYGSQCTEDCSCGENEPCHWQSGICETAVCPAIGKGGLDCYDECPKELTCKRCLRLNMTKCGECVEGFRLTPNNTCEKGQQGPTKPWGSVAGFVAVSASNMWVIILIVVLLIVILVALVDIYIFLQKKDEHSEASQDGEKGLEEQSEQSSEKHEGASDKDEEESMQGSEDEEGDENPQTGEKKESSASSKKHSSASSKKHSSASSKKHSSASSKKQSNASKKQSNVSKMSTVSENLE</sequence>
<evidence type="ECO:0000256" key="2">
    <source>
        <dbReference type="SAM" id="MobiDB-lite"/>
    </source>
</evidence>
<evidence type="ECO:0000256" key="3">
    <source>
        <dbReference type="SAM" id="Phobius"/>
    </source>
</evidence>
<dbReference type="CDD" id="cd00037">
    <property type="entry name" value="CLECT"/>
    <property type="match status" value="1"/>
</dbReference>
<accession>A0ABM0K0G9</accession>
<keyword evidence="1" id="KW-0245">EGF-like domain</keyword>
<dbReference type="InterPro" id="IPR016186">
    <property type="entry name" value="C-type_lectin-like/link_sf"/>
</dbReference>
<evidence type="ECO:0000256" key="1">
    <source>
        <dbReference type="ARBA" id="ARBA00022536"/>
    </source>
</evidence>
<keyword evidence="4" id="KW-0732">Signal</keyword>
<feature type="compositionally biased region" description="Basic residues" evidence="2">
    <location>
        <begin position="536"/>
        <end position="556"/>
    </location>
</feature>
<feature type="signal peptide" evidence="4">
    <location>
        <begin position="1"/>
        <end position="21"/>
    </location>
</feature>
<proteinExistence type="predicted"/>